<dbReference type="Proteomes" id="UP000199315">
    <property type="component" value="Unassembled WGS sequence"/>
</dbReference>
<evidence type="ECO:0000313" key="6">
    <source>
        <dbReference type="Proteomes" id="UP000199315"/>
    </source>
</evidence>
<dbReference type="InterPro" id="IPR003439">
    <property type="entry name" value="ABC_transporter-like_ATP-bd"/>
</dbReference>
<keyword evidence="2" id="KW-0547">Nucleotide-binding</keyword>
<dbReference type="AlphaFoldDB" id="A0A1D3TR36"/>
<dbReference type="EMBL" id="FMKA01000003">
    <property type="protein sequence ID" value="SCP96125.1"/>
    <property type="molecule type" value="Genomic_DNA"/>
</dbReference>
<dbReference type="InterPro" id="IPR017871">
    <property type="entry name" value="ABC_transporter-like_CS"/>
</dbReference>
<dbReference type="PROSITE" id="PS00211">
    <property type="entry name" value="ABC_TRANSPORTER_1"/>
    <property type="match status" value="1"/>
</dbReference>
<gene>
    <name evidence="5" type="ORF">SAMN05421730_1003208</name>
</gene>
<keyword evidence="1" id="KW-0813">Transport</keyword>
<evidence type="ECO:0000256" key="1">
    <source>
        <dbReference type="ARBA" id="ARBA00022448"/>
    </source>
</evidence>
<dbReference type="InterPro" id="IPR003593">
    <property type="entry name" value="AAA+_ATPase"/>
</dbReference>
<keyword evidence="3 5" id="KW-0067">ATP-binding</keyword>
<evidence type="ECO:0000259" key="4">
    <source>
        <dbReference type="PROSITE" id="PS50893"/>
    </source>
</evidence>
<evidence type="ECO:0000256" key="3">
    <source>
        <dbReference type="ARBA" id="ARBA00022840"/>
    </source>
</evidence>
<accession>A0A1D3TR36</accession>
<feature type="domain" description="ABC transporter" evidence="4">
    <location>
        <begin position="3"/>
        <end position="201"/>
    </location>
</feature>
<proteinExistence type="predicted"/>
<dbReference type="PANTHER" id="PTHR42781:SF4">
    <property type="entry name" value="SPERMIDINE_PUTRESCINE IMPORT ATP-BINDING PROTEIN POTA"/>
    <property type="match status" value="1"/>
</dbReference>
<dbReference type="STRING" id="1619234.SAMN05421730_1003208"/>
<dbReference type="InterPro" id="IPR027417">
    <property type="entry name" value="P-loop_NTPase"/>
</dbReference>
<dbReference type="OrthoDB" id="9801958at2"/>
<evidence type="ECO:0000256" key="2">
    <source>
        <dbReference type="ARBA" id="ARBA00022741"/>
    </source>
</evidence>
<dbReference type="GO" id="GO:0005524">
    <property type="term" value="F:ATP binding"/>
    <property type="evidence" value="ECO:0007669"/>
    <property type="project" value="UniProtKB-KW"/>
</dbReference>
<dbReference type="PROSITE" id="PS50893">
    <property type="entry name" value="ABC_TRANSPORTER_2"/>
    <property type="match status" value="1"/>
</dbReference>
<dbReference type="RefSeq" id="WP_091231030.1">
    <property type="nucleotide sequence ID" value="NZ_FMKA01000003.1"/>
</dbReference>
<dbReference type="Pfam" id="PF00005">
    <property type="entry name" value="ABC_tran"/>
    <property type="match status" value="1"/>
</dbReference>
<dbReference type="InterPro" id="IPR050093">
    <property type="entry name" value="ABC_SmlMolc_Importer"/>
</dbReference>
<sequence length="202" mass="22056">MAVEIIDLKKKFEQQTVLEGFSAKFGDNSITCIMGASGAGKTTLLNILLGLMDPDSGTVSGISGKRLSAVFQEDRLCEGLDAIGNIKLVVDKKITRKDIEEEFSKVGLEDYRGKPVSELSGGMKRRIALVRALITDPDIVIMDEPLKGLDAKLKHKATEYIKEKVKNKITIIVTHDKAEAEAFGAEIIMLKKKSSRADESAC</sequence>
<dbReference type="SUPFAM" id="SSF52540">
    <property type="entry name" value="P-loop containing nucleoside triphosphate hydrolases"/>
    <property type="match status" value="1"/>
</dbReference>
<protein>
    <submittedName>
        <fullName evidence="5">NitT/TauT family transport system ATP-binding protein</fullName>
    </submittedName>
</protein>
<dbReference type="GO" id="GO:0016887">
    <property type="term" value="F:ATP hydrolysis activity"/>
    <property type="evidence" value="ECO:0007669"/>
    <property type="project" value="InterPro"/>
</dbReference>
<name>A0A1D3TR36_9FIRM</name>
<reference evidence="5 6" key="1">
    <citation type="submission" date="2016-09" db="EMBL/GenBank/DDBJ databases">
        <authorList>
            <person name="Capua I."/>
            <person name="De Benedictis P."/>
            <person name="Joannis T."/>
            <person name="Lombin L.H."/>
            <person name="Cattoli G."/>
        </authorList>
    </citation>
    <scope>NUCLEOTIDE SEQUENCE [LARGE SCALE GENOMIC DNA]</scope>
    <source>
        <strain evidence="5 6">GluBS11</strain>
    </source>
</reference>
<dbReference type="SMART" id="SM00382">
    <property type="entry name" value="AAA"/>
    <property type="match status" value="1"/>
</dbReference>
<evidence type="ECO:0000313" key="5">
    <source>
        <dbReference type="EMBL" id="SCP96125.1"/>
    </source>
</evidence>
<keyword evidence="6" id="KW-1185">Reference proteome</keyword>
<organism evidence="5 6">
    <name type="scientific">Anaerobium acetethylicum</name>
    <dbReference type="NCBI Taxonomy" id="1619234"/>
    <lineage>
        <taxon>Bacteria</taxon>
        <taxon>Bacillati</taxon>
        <taxon>Bacillota</taxon>
        <taxon>Clostridia</taxon>
        <taxon>Lachnospirales</taxon>
        <taxon>Lachnospiraceae</taxon>
        <taxon>Anaerobium</taxon>
    </lineage>
</organism>
<dbReference type="PANTHER" id="PTHR42781">
    <property type="entry name" value="SPERMIDINE/PUTRESCINE IMPORT ATP-BINDING PROTEIN POTA"/>
    <property type="match status" value="1"/>
</dbReference>
<dbReference type="Gene3D" id="3.40.50.300">
    <property type="entry name" value="P-loop containing nucleotide triphosphate hydrolases"/>
    <property type="match status" value="1"/>
</dbReference>